<feature type="coiled-coil region" evidence="1">
    <location>
        <begin position="339"/>
        <end position="366"/>
    </location>
</feature>
<dbReference type="AlphaFoldDB" id="A0A2M8GKU4"/>
<dbReference type="InterPro" id="IPR027417">
    <property type="entry name" value="P-loop_NTPase"/>
</dbReference>
<comment type="caution">
    <text evidence="3">The sequence shown here is derived from an EMBL/GenBank/DDBJ whole genome shotgun (WGS) entry which is preliminary data.</text>
</comment>
<feature type="domain" description="Rad50/SbcC-type AAA" evidence="2">
    <location>
        <begin position="7"/>
        <end position="199"/>
    </location>
</feature>
<evidence type="ECO:0000313" key="3">
    <source>
        <dbReference type="EMBL" id="PJC81184.1"/>
    </source>
</evidence>
<name>A0A2M8GKU4_9BACT</name>
<feature type="non-terminal residue" evidence="3">
    <location>
        <position position="513"/>
    </location>
</feature>
<proteinExistence type="predicted"/>
<protein>
    <recommendedName>
        <fullName evidence="2">Rad50/SbcC-type AAA domain-containing protein</fullName>
    </recommendedName>
</protein>
<dbReference type="GO" id="GO:0006302">
    <property type="term" value="P:double-strand break repair"/>
    <property type="evidence" value="ECO:0007669"/>
    <property type="project" value="InterPro"/>
</dbReference>
<dbReference type="Gene3D" id="3.40.50.300">
    <property type="entry name" value="P-loop containing nucleotide triphosphate hydrolases"/>
    <property type="match status" value="1"/>
</dbReference>
<organism evidence="3 4">
    <name type="scientific">Candidatus Roizmanbacteria bacterium CG_4_8_14_3_um_filter_36_10</name>
    <dbReference type="NCBI Taxonomy" id="1974834"/>
    <lineage>
        <taxon>Bacteria</taxon>
        <taxon>Candidatus Roizmaniibacteriota</taxon>
    </lineage>
</organism>
<dbReference type="SUPFAM" id="SSF52540">
    <property type="entry name" value="P-loop containing nucleoside triphosphate hydrolases"/>
    <property type="match status" value="1"/>
</dbReference>
<dbReference type="Pfam" id="PF13476">
    <property type="entry name" value="AAA_23"/>
    <property type="match status" value="1"/>
</dbReference>
<dbReference type="InterPro" id="IPR038729">
    <property type="entry name" value="Rad50/SbcC_AAA"/>
</dbReference>
<evidence type="ECO:0000259" key="2">
    <source>
        <dbReference type="Pfam" id="PF13476"/>
    </source>
</evidence>
<gene>
    <name evidence="3" type="ORF">CO007_06025</name>
</gene>
<dbReference type="Proteomes" id="UP000229370">
    <property type="component" value="Unassembled WGS sequence"/>
</dbReference>
<accession>A0A2M8GKU4</accession>
<evidence type="ECO:0000313" key="4">
    <source>
        <dbReference type="Proteomes" id="UP000229370"/>
    </source>
</evidence>
<dbReference type="EMBL" id="PFQK01000103">
    <property type="protein sequence ID" value="PJC81184.1"/>
    <property type="molecule type" value="Genomic_DNA"/>
</dbReference>
<dbReference type="GO" id="GO:0016887">
    <property type="term" value="F:ATP hydrolysis activity"/>
    <property type="evidence" value="ECO:0007669"/>
    <property type="project" value="InterPro"/>
</dbReference>
<evidence type="ECO:0000256" key="1">
    <source>
        <dbReference type="SAM" id="Coils"/>
    </source>
</evidence>
<reference evidence="4" key="1">
    <citation type="submission" date="2017-09" db="EMBL/GenBank/DDBJ databases">
        <title>Depth-based differentiation of microbial function through sediment-hosted aquifers and enrichment of novel symbionts in the deep terrestrial subsurface.</title>
        <authorList>
            <person name="Probst A.J."/>
            <person name="Ladd B."/>
            <person name="Jarett J.K."/>
            <person name="Geller-Mcgrath D.E."/>
            <person name="Sieber C.M.K."/>
            <person name="Emerson J.B."/>
            <person name="Anantharaman K."/>
            <person name="Thomas B.C."/>
            <person name="Malmstrom R."/>
            <person name="Stieglmeier M."/>
            <person name="Klingl A."/>
            <person name="Woyke T."/>
            <person name="Ryan C.M."/>
            <person name="Banfield J.F."/>
        </authorList>
    </citation>
    <scope>NUCLEOTIDE SEQUENCE [LARGE SCALE GENOMIC DNA]</scope>
</reference>
<sequence>MLKVKTIRLRGFRGIKTPQELLCVKEGETEPTSFVLFGVNSSGKTSFVDGLEWFFSSENKIQWLRREDAQEAAYPHNSAQPGESYVEIEFVEDNKITTLRKTFDNSKVTKPTLSDKDEFQKIYQSFVIKPYLRYLEIVEFVLNRTGVEKYQELARWMGFEPELHFQEKLAKIISQLEKQKQQIEMIRDDTLRMTEQLIENNIIDDTTILAYCNGLLKNINIPPVHSTVSGLTSKKDLENYLPNIARLQIQTPLAKNLNVLSSAEISLTTFSTNKNIAEQLVSLKKDAQKFVSEQKSVRDIGAIDLYNKAQEIIGDIEEEQTQCPVCGTRWERKKLIEHIKKELNLLDQIKLRRTELLEEAEKLKSAVRNERGVVIQTISKYQEVKAVIPSLNYEIIEKYKTILNELEFALANDFFVESGKLSVSEPKIFNKVEEERNQIISLIGVEKVKLEPSKEMLQLDAMVEKLRKVSELWNKLIREKEEYDFWTTEAMKFAEIGDALSDLIRGGIKNIFD</sequence>
<keyword evidence="1" id="KW-0175">Coiled coil</keyword>